<comment type="caution">
    <text evidence="3">The sequence shown here is derived from an EMBL/GenBank/DDBJ whole genome shotgun (WGS) entry which is preliminary data.</text>
</comment>
<dbReference type="SUPFAM" id="SSF52980">
    <property type="entry name" value="Restriction endonuclease-like"/>
    <property type="match status" value="1"/>
</dbReference>
<reference evidence="3 4" key="1">
    <citation type="journal article" date="2016" name="Nat. Commun.">
        <title>Thousands of microbial genomes shed light on interconnected biogeochemical processes in an aquifer system.</title>
        <authorList>
            <person name="Anantharaman K."/>
            <person name="Brown C.T."/>
            <person name="Hug L.A."/>
            <person name="Sharon I."/>
            <person name="Castelle C.J."/>
            <person name="Probst A.J."/>
            <person name="Thomas B.C."/>
            <person name="Singh A."/>
            <person name="Wilkins M.J."/>
            <person name="Karaoz U."/>
            <person name="Brodie E.L."/>
            <person name="Williams K.H."/>
            <person name="Hubbard S.S."/>
            <person name="Banfield J.F."/>
        </authorList>
    </citation>
    <scope>NUCLEOTIDE SEQUENCE [LARGE SCALE GENOMIC DNA]</scope>
</reference>
<name>A0A1F5NW22_9BACT</name>
<sequence length="133" mass="15176">MTELGKIAEDLAAEHYKRHGYTILERNYFPKFGKRMGELDIVCFKNQDLVFVEVKARTSKRFGSSLEAVDFFKQQKLVKTAKLYIQLHPQYANYNPRIDVAAVDIDPAGERSGGVDNKQEPVIILTNVVEDLN</sequence>
<evidence type="ECO:0000256" key="1">
    <source>
        <dbReference type="ARBA" id="ARBA00006738"/>
    </source>
</evidence>
<dbReference type="Proteomes" id="UP000178892">
    <property type="component" value="Unassembled WGS sequence"/>
</dbReference>
<dbReference type="InterPro" id="IPR011335">
    <property type="entry name" value="Restrct_endonuc-II-like"/>
</dbReference>
<dbReference type="PANTHER" id="PTHR34039:SF1">
    <property type="entry name" value="UPF0102 PROTEIN YRAN"/>
    <property type="match status" value="1"/>
</dbReference>
<dbReference type="STRING" id="1817825.A2720_03530"/>
<dbReference type="CDD" id="cd20736">
    <property type="entry name" value="PoNe_Nuclease"/>
    <property type="match status" value="1"/>
</dbReference>
<evidence type="ECO:0000256" key="2">
    <source>
        <dbReference type="HAMAP-Rule" id="MF_00048"/>
    </source>
</evidence>
<proteinExistence type="inferred from homology"/>
<dbReference type="Gene3D" id="3.40.1350.10">
    <property type="match status" value="1"/>
</dbReference>
<comment type="similarity">
    <text evidence="1 2">Belongs to the UPF0102 family.</text>
</comment>
<dbReference type="InterPro" id="IPR003509">
    <property type="entry name" value="UPF0102_YraN-like"/>
</dbReference>
<dbReference type="NCBIfam" id="NF009150">
    <property type="entry name" value="PRK12497.1-3"/>
    <property type="match status" value="1"/>
</dbReference>
<dbReference type="AlphaFoldDB" id="A0A1F5NW22"/>
<dbReference type="InterPro" id="IPR011856">
    <property type="entry name" value="tRNA_endonuc-like_dom_sf"/>
</dbReference>
<evidence type="ECO:0000313" key="4">
    <source>
        <dbReference type="Proteomes" id="UP000178892"/>
    </source>
</evidence>
<dbReference type="PANTHER" id="PTHR34039">
    <property type="entry name" value="UPF0102 PROTEIN YRAN"/>
    <property type="match status" value="1"/>
</dbReference>
<gene>
    <name evidence="3" type="ORF">A2720_03530</name>
</gene>
<accession>A0A1F5NW22</accession>
<protein>
    <recommendedName>
        <fullName evidence="2">UPF0102 protein A2720_03530</fullName>
    </recommendedName>
</protein>
<organism evidence="3 4">
    <name type="scientific">Candidatus Doudnabacteria bacterium RIFCSPHIGHO2_01_FULL_46_24</name>
    <dbReference type="NCBI Taxonomy" id="1817825"/>
    <lineage>
        <taxon>Bacteria</taxon>
        <taxon>Candidatus Doudnaibacteriota</taxon>
    </lineage>
</organism>
<dbReference type="HAMAP" id="MF_00048">
    <property type="entry name" value="UPF0102"/>
    <property type="match status" value="1"/>
</dbReference>
<dbReference type="EMBL" id="MFEL01000002">
    <property type="protein sequence ID" value="OGE81876.1"/>
    <property type="molecule type" value="Genomic_DNA"/>
</dbReference>
<dbReference type="GO" id="GO:0003676">
    <property type="term" value="F:nucleic acid binding"/>
    <property type="evidence" value="ECO:0007669"/>
    <property type="project" value="InterPro"/>
</dbReference>
<dbReference type="Pfam" id="PF02021">
    <property type="entry name" value="UPF0102"/>
    <property type="match status" value="1"/>
</dbReference>
<evidence type="ECO:0000313" key="3">
    <source>
        <dbReference type="EMBL" id="OGE81876.1"/>
    </source>
</evidence>